<dbReference type="InterPro" id="IPR011990">
    <property type="entry name" value="TPR-like_helical_dom_sf"/>
</dbReference>
<dbReference type="RefSeq" id="WP_163633406.1">
    <property type="nucleotide sequence ID" value="NZ_JAAAMI010000001.1"/>
</dbReference>
<dbReference type="EMBL" id="JAAAMI010000001">
    <property type="protein sequence ID" value="NDV42581.1"/>
    <property type="molecule type" value="Genomic_DNA"/>
</dbReference>
<dbReference type="InterPro" id="IPR003594">
    <property type="entry name" value="HATPase_dom"/>
</dbReference>
<dbReference type="Gene3D" id="3.30.565.10">
    <property type="entry name" value="Histidine kinase-like ATPase, C-terminal domain"/>
    <property type="match status" value="1"/>
</dbReference>
<evidence type="ECO:0000256" key="6">
    <source>
        <dbReference type="SAM" id="Phobius"/>
    </source>
</evidence>
<evidence type="ECO:0000256" key="3">
    <source>
        <dbReference type="ARBA" id="ARBA00022679"/>
    </source>
</evidence>
<name>A0A6I5KYQ2_9FLAO</name>
<reference evidence="9 10" key="1">
    <citation type="submission" date="2020-01" db="EMBL/GenBank/DDBJ databases">
        <title>Muricauda sediminis sp.nov. 40Bstr401.</title>
        <authorList>
            <person name="Xue Z."/>
            <person name="Zhu S."/>
            <person name="Ren N."/>
            <person name="Chen T."/>
            <person name="Chen X."/>
            <person name="Chen J."/>
            <person name="Yang J."/>
        </authorList>
    </citation>
    <scope>NUCLEOTIDE SEQUENCE [LARGE SCALE GENOMIC DNA]</scope>
    <source>
        <strain evidence="9 10">40Bstr401</strain>
    </source>
</reference>
<proteinExistence type="predicted"/>
<feature type="domain" description="Histidine kinase/HSP90-like ATPase" evidence="8">
    <location>
        <begin position="561"/>
        <end position="646"/>
    </location>
</feature>
<keyword evidence="5" id="KW-0902">Two-component regulatory system</keyword>
<gene>
    <name evidence="9" type="ORF">GTK07_04515</name>
</gene>
<dbReference type="AlphaFoldDB" id="A0A6I5KYQ2"/>
<comment type="catalytic activity">
    <reaction evidence="1">
        <text>ATP + protein L-histidine = ADP + protein N-phospho-L-histidine.</text>
        <dbReference type="EC" id="2.7.13.3"/>
    </reaction>
</comment>
<dbReference type="PANTHER" id="PTHR24421:SF10">
    <property type="entry name" value="NITRATE_NITRITE SENSOR PROTEIN NARQ"/>
    <property type="match status" value="1"/>
</dbReference>
<protein>
    <recommendedName>
        <fullName evidence="2">histidine kinase</fullName>
        <ecNumber evidence="2">2.7.13.3</ecNumber>
    </recommendedName>
</protein>
<evidence type="ECO:0000256" key="7">
    <source>
        <dbReference type="SAM" id="SignalP"/>
    </source>
</evidence>
<evidence type="ECO:0000256" key="2">
    <source>
        <dbReference type="ARBA" id="ARBA00012438"/>
    </source>
</evidence>
<evidence type="ECO:0000256" key="4">
    <source>
        <dbReference type="ARBA" id="ARBA00022777"/>
    </source>
</evidence>
<dbReference type="InterPro" id="IPR050482">
    <property type="entry name" value="Sensor_HK_TwoCompSys"/>
</dbReference>
<dbReference type="Proteomes" id="UP000468707">
    <property type="component" value="Unassembled WGS sequence"/>
</dbReference>
<dbReference type="Gene3D" id="1.25.40.10">
    <property type="entry name" value="Tetratricopeptide repeat domain"/>
    <property type="match status" value="2"/>
</dbReference>
<dbReference type="GO" id="GO:0000160">
    <property type="term" value="P:phosphorelay signal transduction system"/>
    <property type="evidence" value="ECO:0007669"/>
    <property type="project" value="UniProtKB-KW"/>
</dbReference>
<keyword evidence="6" id="KW-0472">Membrane</keyword>
<dbReference type="Pfam" id="PF13374">
    <property type="entry name" value="TPR_10"/>
    <property type="match status" value="1"/>
</dbReference>
<feature type="chain" id="PRO_5026296110" description="histidine kinase" evidence="7">
    <location>
        <begin position="20"/>
        <end position="647"/>
    </location>
</feature>
<evidence type="ECO:0000259" key="8">
    <source>
        <dbReference type="Pfam" id="PF02518"/>
    </source>
</evidence>
<sequence>MKRLFFFVLFVSLASCRFSGDQTNAAAQKTRDSVIFYYKKSLNDSLSWANKKEAINKALFFGKKLKTDTLTFNLLYQKCRITYSLGEYDSLLIQDKMLLGQASLFKDFRAIARQHYLMGLYFEGVALVPDSAFIRYNLSKSFYLESKDSSWVGRTLLRMGTIQKDRNDFFGSKVTLTEALPYLMNPKDSSFMAQSLNLLATNHRKLFNYPDALQYYSEAISTTNSYIDKLIFKNNLAATYIDNNQFDEAIALLLSIVDDTVLIQKPIEYARVLDNLAYARWLSGKEKSEEPFLGALKIRKTENDKRGRIASYTHLGEFYSRDKPQVAKAYLDTVIKLSKTIKMPRAEVDALKFLMPLEPTNVQIRDRRIFLQDSLYRAETNVKTQFAKYKYDNQVSQDKNLRLEKENAERVLEIIRQRNQKIIAFLGIALLLTGIGFLYYIFKQRTKRMVQENKTAKLEATLETEAEMSRRLHDDFGAGLNQVMLMIQNDTDSSKVLDKLEQLYGQSRNFSREINEVDTSTHFKEEFLEMLRFRTPENAKLYLSGIAEINWDTITPWVKKVLYKVLQELMINMAKHSKGTLVTIGFEDSTKMLVVEYLDNGVGANQKELHSKNGLRNTEKRIQAIGGTITFDSSKGEGFRARIQIPK</sequence>
<evidence type="ECO:0000313" key="9">
    <source>
        <dbReference type="EMBL" id="NDV42581.1"/>
    </source>
</evidence>
<evidence type="ECO:0000256" key="1">
    <source>
        <dbReference type="ARBA" id="ARBA00000085"/>
    </source>
</evidence>
<dbReference type="PANTHER" id="PTHR24421">
    <property type="entry name" value="NITRATE/NITRITE SENSOR PROTEIN NARX-RELATED"/>
    <property type="match status" value="1"/>
</dbReference>
<keyword evidence="6" id="KW-0812">Transmembrane</keyword>
<comment type="caution">
    <text evidence="9">The sequence shown here is derived from an EMBL/GenBank/DDBJ whole genome shotgun (WGS) entry which is preliminary data.</text>
</comment>
<accession>A0A6I5KYQ2</accession>
<keyword evidence="4" id="KW-0418">Kinase</keyword>
<keyword evidence="10" id="KW-1185">Reference proteome</keyword>
<dbReference type="CDD" id="cd16917">
    <property type="entry name" value="HATPase_UhpB-NarQ-NarX-like"/>
    <property type="match status" value="1"/>
</dbReference>
<keyword evidence="3" id="KW-0808">Transferase</keyword>
<dbReference type="GO" id="GO:0004673">
    <property type="term" value="F:protein histidine kinase activity"/>
    <property type="evidence" value="ECO:0007669"/>
    <property type="project" value="UniProtKB-EC"/>
</dbReference>
<dbReference type="EC" id="2.7.13.3" evidence="2"/>
<dbReference type="Pfam" id="PF02518">
    <property type="entry name" value="HATPase_c"/>
    <property type="match status" value="1"/>
</dbReference>
<keyword evidence="7" id="KW-0732">Signal</keyword>
<keyword evidence="6" id="KW-1133">Transmembrane helix</keyword>
<dbReference type="InterPro" id="IPR036890">
    <property type="entry name" value="HATPase_C_sf"/>
</dbReference>
<organism evidence="9 10">
    <name type="scientific">Flagellimonas sediminis</name>
    <dbReference type="NCBI Taxonomy" id="2696468"/>
    <lineage>
        <taxon>Bacteria</taxon>
        <taxon>Pseudomonadati</taxon>
        <taxon>Bacteroidota</taxon>
        <taxon>Flavobacteriia</taxon>
        <taxon>Flavobacteriales</taxon>
        <taxon>Flavobacteriaceae</taxon>
        <taxon>Flagellimonas</taxon>
    </lineage>
</organism>
<dbReference type="PROSITE" id="PS51257">
    <property type="entry name" value="PROKAR_LIPOPROTEIN"/>
    <property type="match status" value="1"/>
</dbReference>
<dbReference type="SUPFAM" id="SSF55874">
    <property type="entry name" value="ATPase domain of HSP90 chaperone/DNA topoisomerase II/histidine kinase"/>
    <property type="match status" value="1"/>
</dbReference>
<evidence type="ECO:0000256" key="5">
    <source>
        <dbReference type="ARBA" id="ARBA00023012"/>
    </source>
</evidence>
<evidence type="ECO:0000313" key="10">
    <source>
        <dbReference type="Proteomes" id="UP000468707"/>
    </source>
</evidence>
<dbReference type="SUPFAM" id="SSF48452">
    <property type="entry name" value="TPR-like"/>
    <property type="match status" value="1"/>
</dbReference>
<feature type="transmembrane region" description="Helical" evidence="6">
    <location>
        <begin position="422"/>
        <end position="442"/>
    </location>
</feature>
<feature type="signal peptide" evidence="7">
    <location>
        <begin position="1"/>
        <end position="19"/>
    </location>
</feature>